<dbReference type="InterPro" id="IPR012347">
    <property type="entry name" value="Ferritin-like"/>
</dbReference>
<dbReference type="Gene3D" id="1.20.1260.10">
    <property type="match status" value="1"/>
</dbReference>
<name>A0A4Y3WNW9_9PSEU</name>
<accession>A0A4Y3WNW9</accession>
<dbReference type="AlphaFoldDB" id="A0A4Y3WNW9"/>
<keyword evidence="2" id="KW-1185">Reference proteome</keyword>
<organism evidence="1 2">
    <name type="scientific">Pseudonocardia hydrocarbonoxydans</name>
    <dbReference type="NCBI Taxonomy" id="76726"/>
    <lineage>
        <taxon>Bacteria</taxon>
        <taxon>Bacillati</taxon>
        <taxon>Actinomycetota</taxon>
        <taxon>Actinomycetes</taxon>
        <taxon>Pseudonocardiales</taxon>
        <taxon>Pseudonocardiaceae</taxon>
        <taxon>Pseudonocardia</taxon>
    </lineage>
</organism>
<dbReference type="OrthoDB" id="3568629at2"/>
<evidence type="ECO:0000313" key="1">
    <source>
        <dbReference type="EMBL" id="GEC20208.1"/>
    </source>
</evidence>
<dbReference type="EMBL" id="BJNG01000017">
    <property type="protein sequence ID" value="GEC20208.1"/>
    <property type="molecule type" value="Genomic_DNA"/>
</dbReference>
<dbReference type="Proteomes" id="UP000320338">
    <property type="component" value="Unassembled WGS sequence"/>
</dbReference>
<dbReference type="RefSeq" id="WP_141278727.1">
    <property type="nucleotide sequence ID" value="NZ_BAAARZ010000113.1"/>
</dbReference>
<evidence type="ECO:0008006" key="3">
    <source>
        <dbReference type="Google" id="ProtNLM"/>
    </source>
</evidence>
<sequence length="328" mass="35379">MDTRTVIPTLITQLRAMQQLTQTEAQIARVRVGQARTDAVRRELTQNGANAERRTERIGTELRRLGGVPDVVTPAIGRVLALVKSTVEQGQPLDEALLGDLTLEHQLLDRARYVRTLARRAERASTERLADDLVTAHEATVDWLTTVLAEEAMGGVTALVATPLQRVTGGLTRAVGLPTRFAIERFNQAVAVVSRTGEQVRDGAEDIARDTAATVTRIGAGAREVATAGRDAALGRAEQVARRDGADATARAVHETRRDLGTLDAAELPVRDYDELNVQDSITAIRELSTPEDITAVLTYEEAHKNRSGVVSAAQTRFAAVAKDEAGV</sequence>
<reference evidence="1 2" key="1">
    <citation type="submission" date="2019-06" db="EMBL/GenBank/DDBJ databases">
        <title>Whole genome shotgun sequence of Pseudonocardia hydrocarbonoxydans NBRC 14498.</title>
        <authorList>
            <person name="Hosoyama A."/>
            <person name="Uohara A."/>
            <person name="Ohji S."/>
            <person name="Ichikawa N."/>
        </authorList>
    </citation>
    <scope>NUCLEOTIDE SEQUENCE [LARGE SCALE GENOMIC DNA]</scope>
    <source>
        <strain evidence="1 2">NBRC 14498</strain>
    </source>
</reference>
<proteinExistence type="predicted"/>
<evidence type="ECO:0000313" key="2">
    <source>
        <dbReference type="Proteomes" id="UP000320338"/>
    </source>
</evidence>
<comment type="caution">
    <text evidence="1">The sequence shown here is derived from an EMBL/GenBank/DDBJ whole genome shotgun (WGS) entry which is preliminary data.</text>
</comment>
<protein>
    <recommendedName>
        <fullName evidence="3">Ferritin-like domain-containing protein</fullName>
    </recommendedName>
</protein>
<gene>
    <name evidence="1" type="ORF">PHY01_24910</name>
</gene>